<dbReference type="PROSITE" id="PS51477">
    <property type="entry name" value="PAH"/>
    <property type="match status" value="1"/>
</dbReference>
<accession>A0A7S2L544</accession>
<dbReference type="PANTHER" id="PTHR12346:SF0">
    <property type="entry name" value="SIN3A, ISOFORM G"/>
    <property type="match status" value="1"/>
</dbReference>
<dbReference type="FunFam" id="1.20.1160.11:FF:000001">
    <property type="entry name" value="Paired amphipathic helix protein Sin3"/>
    <property type="match status" value="1"/>
</dbReference>
<protein>
    <recommendedName>
        <fullName evidence="7">Histone deacetylase interacting domain-containing protein</fullName>
    </recommendedName>
</protein>
<dbReference type="Gene3D" id="1.20.1160.11">
    <property type="entry name" value="Paired amphipathic helix"/>
    <property type="match status" value="1"/>
</dbReference>
<dbReference type="GO" id="GO:0000122">
    <property type="term" value="P:negative regulation of transcription by RNA polymerase II"/>
    <property type="evidence" value="ECO:0007669"/>
    <property type="project" value="TreeGrafter"/>
</dbReference>
<dbReference type="PANTHER" id="PTHR12346">
    <property type="entry name" value="SIN3B-RELATED"/>
    <property type="match status" value="1"/>
</dbReference>
<dbReference type="Pfam" id="PF02671">
    <property type="entry name" value="PAH"/>
    <property type="match status" value="1"/>
</dbReference>
<sequence>MRYVSSHPLTLPNAHTGAQIMRELRVEDALLYLDQVKIEFGERPHIYNEFLDIMKHFKAQQIDTPGVIQRVSNLFKGNKRLVLGFNTFLPEGYKIELDAEGNTVASQAGVPGTVTLAMASGAPVPPNHHVSAPHPHSSVTHSPATMAQQHPPPPPQMQPQAPHPNQQAQHPHSQHQQPQSMRPIPQPAPLKLPSHAAATAGMVSTAGGAPVGGISSSLSMRREGGPTGFRQVNVSRGALPTQQQRAAAAATAGGMVMQQDPSSVRALSQQQQAPPPMIPQQKLPAPPIPPQQPQQ</sequence>
<keyword evidence="3 4" id="KW-0539">Nucleus</keyword>
<dbReference type="GO" id="GO:0000785">
    <property type="term" value="C:chromatin"/>
    <property type="evidence" value="ECO:0007669"/>
    <property type="project" value="TreeGrafter"/>
</dbReference>
<keyword evidence="2" id="KW-0678">Repressor</keyword>
<evidence type="ECO:0000256" key="1">
    <source>
        <dbReference type="ARBA" id="ARBA00004123"/>
    </source>
</evidence>
<evidence type="ECO:0000256" key="3">
    <source>
        <dbReference type="ARBA" id="ARBA00023242"/>
    </source>
</evidence>
<evidence type="ECO:0000313" key="6">
    <source>
        <dbReference type="EMBL" id="CAD9594638.1"/>
    </source>
</evidence>
<dbReference type="InterPro" id="IPR003822">
    <property type="entry name" value="PAH"/>
</dbReference>
<proteinExistence type="predicted"/>
<evidence type="ECO:0000256" key="5">
    <source>
        <dbReference type="SAM" id="MobiDB-lite"/>
    </source>
</evidence>
<dbReference type="SUPFAM" id="SSF47762">
    <property type="entry name" value="PAH2 domain"/>
    <property type="match status" value="1"/>
</dbReference>
<feature type="compositionally biased region" description="Low complexity" evidence="5">
    <location>
        <begin position="158"/>
        <end position="179"/>
    </location>
</feature>
<evidence type="ECO:0000256" key="4">
    <source>
        <dbReference type="PROSITE-ProRule" id="PRU00810"/>
    </source>
</evidence>
<dbReference type="InterPro" id="IPR039774">
    <property type="entry name" value="Sin3-like"/>
</dbReference>
<feature type="region of interest" description="Disordered" evidence="5">
    <location>
        <begin position="117"/>
        <end position="192"/>
    </location>
</feature>
<dbReference type="AlphaFoldDB" id="A0A7S2L544"/>
<dbReference type="InterPro" id="IPR036600">
    <property type="entry name" value="PAH_sf"/>
</dbReference>
<dbReference type="GO" id="GO:0000118">
    <property type="term" value="C:histone deacetylase complex"/>
    <property type="evidence" value="ECO:0007669"/>
    <property type="project" value="TreeGrafter"/>
</dbReference>
<dbReference type="GO" id="GO:0003714">
    <property type="term" value="F:transcription corepressor activity"/>
    <property type="evidence" value="ECO:0007669"/>
    <property type="project" value="InterPro"/>
</dbReference>
<evidence type="ECO:0008006" key="7">
    <source>
        <dbReference type="Google" id="ProtNLM"/>
    </source>
</evidence>
<evidence type="ECO:0000256" key="2">
    <source>
        <dbReference type="ARBA" id="ARBA00022491"/>
    </source>
</evidence>
<comment type="subcellular location">
    <subcellularLocation>
        <location evidence="1 4">Nucleus</location>
    </subcellularLocation>
</comment>
<feature type="compositionally biased region" description="Pro residues" evidence="5">
    <location>
        <begin position="273"/>
        <end position="295"/>
    </location>
</feature>
<organism evidence="6">
    <name type="scientific">Leptocylindrus danicus</name>
    <dbReference type="NCBI Taxonomy" id="163516"/>
    <lineage>
        <taxon>Eukaryota</taxon>
        <taxon>Sar</taxon>
        <taxon>Stramenopiles</taxon>
        <taxon>Ochrophyta</taxon>
        <taxon>Bacillariophyta</taxon>
        <taxon>Coscinodiscophyceae</taxon>
        <taxon>Chaetocerotophycidae</taxon>
        <taxon>Leptocylindrales</taxon>
        <taxon>Leptocylindraceae</taxon>
        <taxon>Leptocylindrus</taxon>
    </lineage>
</organism>
<gene>
    <name evidence="6" type="ORF">LDAN0321_LOCUS14584</name>
</gene>
<feature type="compositionally biased region" description="Low complexity" evidence="5">
    <location>
        <begin position="241"/>
        <end position="259"/>
    </location>
</feature>
<name>A0A7S2L544_9STRA</name>
<dbReference type="EMBL" id="HBGY01023129">
    <property type="protein sequence ID" value="CAD9594638.1"/>
    <property type="molecule type" value="Transcribed_RNA"/>
</dbReference>
<feature type="compositionally biased region" description="Low complexity" evidence="5">
    <location>
        <begin position="127"/>
        <end position="149"/>
    </location>
</feature>
<feature type="region of interest" description="Disordered" evidence="5">
    <location>
        <begin position="214"/>
        <end position="295"/>
    </location>
</feature>
<reference evidence="6" key="1">
    <citation type="submission" date="2021-01" db="EMBL/GenBank/DDBJ databases">
        <authorList>
            <person name="Corre E."/>
            <person name="Pelletier E."/>
            <person name="Niang G."/>
            <person name="Scheremetjew M."/>
            <person name="Finn R."/>
            <person name="Kale V."/>
            <person name="Holt S."/>
            <person name="Cochrane G."/>
            <person name="Meng A."/>
            <person name="Brown T."/>
            <person name="Cohen L."/>
        </authorList>
    </citation>
    <scope>NUCLEOTIDE SEQUENCE</scope>
    <source>
        <strain evidence="6">B650</strain>
    </source>
</reference>